<evidence type="ECO:0000313" key="8">
    <source>
        <dbReference type="EMBL" id="ORY35251.1"/>
    </source>
</evidence>
<keyword evidence="3" id="KW-0223">Dioxygenase</keyword>
<comment type="caution">
    <text evidence="8">The sequence shown here is derived from an EMBL/GenBank/DDBJ whole genome shotgun (WGS) entry which is preliminary data.</text>
</comment>
<dbReference type="InterPro" id="IPR021067">
    <property type="entry name" value="Glycosyltransferase"/>
</dbReference>
<feature type="domain" description="Fe2OG dioxygenase" evidence="7">
    <location>
        <begin position="159"/>
        <end position="257"/>
    </location>
</feature>
<comment type="cofactor">
    <cofactor evidence="1">
        <name>L-ascorbate</name>
        <dbReference type="ChEBI" id="CHEBI:38290"/>
    </cofactor>
</comment>
<dbReference type="SMART" id="SM00702">
    <property type="entry name" value="P4Hc"/>
    <property type="match status" value="1"/>
</dbReference>
<evidence type="ECO:0000256" key="1">
    <source>
        <dbReference type="ARBA" id="ARBA00001961"/>
    </source>
</evidence>
<dbReference type="PROSITE" id="PS51471">
    <property type="entry name" value="FE2OG_OXY"/>
    <property type="match status" value="1"/>
</dbReference>
<evidence type="ECO:0000256" key="6">
    <source>
        <dbReference type="SAM" id="MobiDB-lite"/>
    </source>
</evidence>
<dbReference type="GO" id="GO:0016705">
    <property type="term" value="F:oxidoreductase activity, acting on paired donors, with incorporation or reduction of molecular oxygen"/>
    <property type="evidence" value="ECO:0007669"/>
    <property type="project" value="InterPro"/>
</dbReference>
<dbReference type="Proteomes" id="UP000193642">
    <property type="component" value="Unassembled WGS sequence"/>
</dbReference>
<evidence type="ECO:0000256" key="2">
    <source>
        <dbReference type="ARBA" id="ARBA00022723"/>
    </source>
</evidence>
<keyword evidence="2" id="KW-0479">Metal-binding</keyword>
<protein>
    <recommendedName>
        <fullName evidence="7">Fe2OG dioxygenase domain-containing protein</fullName>
    </recommendedName>
</protein>
<evidence type="ECO:0000259" key="7">
    <source>
        <dbReference type="PROSITE" id="PS51471"/>
    </source>
</evidence>
<dbReference type="STRING" id="329046.A0A1Y2BKF8"/>
<dbReference type="Pfam" id="PF13640">
    <property type="entry name" value="2OG-FeII_Oxy_3"/>
    <property type="match status" value="1"/>
</dbReference>
<dbReference type="OrthoDB" id="76265at2759"/>
<keyword evidence="9" id="KW-1185">Reference proteome</keyword>
<dbReference type="InterPro" id="IPR005123">
    <property type="entry name" value="Oxoglu/Fe-dep_dioxygenase_dom"/>
</dbReference>
<dbReference type="PANTHER" id="PTHR34496:SF9">
    <property type="entry name" value="[SKP1-PROTEIN]-HYDROXYPROLINE N-ACETYLGLUCOSAMINYLTRANSFERASE"/>
    <property type="match status" value="1"/>
</dbReference>
<evidence type="ECO:0000256" key="5">
    <source>
        <dbReference type="ARBA" id="ARBA00023004"/>
    </source>
</evidence>
<dbReference type="AlphaFoldDB" id="A0A1Y2BKF8"/>
<keyword evidence="4" id="KW-0560">Oxidoreductase</keyword>
<reference evidence="8 9" key="1">
    <citation type="submission" date="2016-07" db="EMBL/GenBank/DDBJ databases">
        <title>Pervasive Adenine N6-methylation of Active Genes in Fungi.</title>
        <authorList>
            <consortium name="DOE Joint Genome Institute"/>
            <person name="Mondo S.J."/>
            <person name="Dannebaum R.O."/>
            <person name="Kuo R.C."/>
            <person name="Labutti K."/>
            <person name="Haridas S."/>
            <person name="Kuo A."/>
            <person name="Salamov A."/>
            <person name="Ahrendt S.R."/>
            <person name="Lipzen A."/>
            <person name="Sullivan W."/>
            <person name="Andreopoulos W.B."/>
            <person name="Clum A."/>
            <person name="Lindquist E."/>
            <person name="Daum C."/>
            <person name="Ramamoorthy G.K."/>
            <person name="Gryganskyi A."/>
            <person name="Culley D."/>
            <person name="Magnuson J.K."/>
            <person name="James T.Y."/>
            <person name="O'Malley M.A."/>
            <person name="Stajich J.E."/>
            <person name="Spatafora J.W."/>
            <person name="Visel A."/>
            <person name="Grigoriev I.V."/>
        </authorList>
    </citation>
    <scope>NUCLEOTIDE SEQUENCE [LARGE SCALE GENOMIC DNA]</scope>
    <source>
        <strain evidence="8 9">JEL800</strain>
    </source>
</reference>
<evidence type="ECO:0000256" key="4">
    <source>
        <dbReference type="ARBA" id="ARBA00023002"/>
    </source>
</evidence>
<gene>
    <name evidence="8" type="ORF">BCR33DRAFT_770701</name>
</gene>
<dbReference type="Pfam" id="PF11397">
    <property type="entry name" value="GlcNAc"/>
    <property type="match status" value="2"/>
</dbReference>
<dbReference type="GO" id="GO:0051213">
    <property type="term" value="F:dioxygenase activity"/>
    <property type="evidence" value="ECO:0007669"/>
    <property type="project" value="UniProtKB-KW"/>
</dbReference>
<dbReference type="Gene3D" id="2.60.120.620">
    <property type="entry name" value="q2cbj1_9rhob like domain"/>
    <property type="match status" value="1"/>
</dbReference>
<evidence type="ECO:0000256" key="3">
    <source>
        <dbReference type="ARBA" id="ARBA00022964"/>
    </source>
</evidence>
<dbReference type="InterPro" id="IPR006620">
    <property type="entry name" value="Pro_4_hyd_alph"/>
</dbReference>
<proteinExistence type="predicted"/>
<dbReference type="GO" id="GO:0031418">
    <property type="term" value="F:L-ascorbic acid binding"/>
    <property type="evidence" value="ECO:0007669"/>
    <property type="project" value="InterPro"/>
</dbReference>
<keyword evidence="5" id="KW-0408">Iron</keyword>
<sequence>MDPSLLPSHIQLSILQHLGATANRIPPRKSGQVEEQETDIDPSSNVINLESLPLSGFIVKDSFFSSALTTQIDALLSQSDRSVLGLRPAKVGTGALKRRDEHVRGDEIAFVDAAFSDGSVGAGNVTLENVVKLVAKALQPVINQINNAFGLTGDAKLRSNNSMQVARYSDGTFYKKHRDSSPMMPGRLITVIAYFALEWVDGKGGELRLHLPNSHKDAPFIDVKPIFNRLLIFKSHYEHEVLPTFCDRFAFTMWLYSDNPHTIETICKEPPITVPKSITLKEDSSSTIFISIASYRDPDTHPTVLNILSTAKYPSRLTIAILYQDHSEYDKDLHSQYPLPTSSPATILTSTIPSTEATGPYAARLKIVQTLFPKTSCTHYLQLDSHMRFAQNWDTLLLSRLSQAPSENPIISFYPPPFTSETLTPEFSPPGEIHGPVMMRFTHMDQDGISRISGHIEASPPSLKHAFIASGFLFARVDVVPVLYGLKGAQPRDAGLDGLFFGEEVLCSVRAYTAGWDCFSVVEGVVWHRWGREYRKTFWENFGGVEGGKEDVAESGALEERRSRAQSVVRFVCLGEGGEAEFDGWRRGEAGGCSLVRSIEGFWEWTGIKAASVEKGVGENVDEVKGSLDDLD</sequence>
<organism evidence="8 9">
    <name type="scientific">Rhizoclosmatium globosum</name>
    <dbReference type="NCBI Taxonomy" id="329046"/>
    <lineage>
        <taxon>Eukaryota</taxon>
        <taxon>Fungi</taxon>
        <taxon>Fungi incertae sedis</taxon>
        <taxon>Chytridiomycota</taxon>
        <taxon>Chytridiomycota incertae sedis</taxon>
        <taxon>Chytridiomycetes</taxon>
        <taxon>Chytridiales</taxon>
        <taxon>Chytriomycetaceae</taxon>
        <taxon>Rhizoclosmatium</taxon>
    </lineage>
</organism>
<dbReference type="EMBL" id="MCGO01000060">
    <property type="protein sequence ID" value="ORY35251.1"/>
    <property type="molecule type" value="Genomic_DNA"/>
</dbReference>
<dbReference type="PANTHER" id="PTHR34496">
    <property type="entry name" value="GLCNAC TRANSFERASE-RELATED"/>
    <property type="match status" value="1"/>
</dbReference>
<feature type="non-terminal residue" evidence="8">
    <location>
        <position position="1"/>
    </location>
</feature>
<accession>A0A1Y2BKF8</accession>
<evidence type="ECO:0000313" key="9">
    <source>
        <dbReference type="Proteomes" id="UP000193642"/>
    </source>
</evidence>
<dbReference type="GO" id="GO:0005506">
    <property type="term" value="F:iron ion binding"/>
    <property type="evidence" value="ECO:0007669"/>
    <property type="project" value="InterPro"/>
</dbReference>
<dbReference type="InterPro" id="IPR044862">
    <property type="entry name" value="Pro_4_hyd_alph_FE2OG_OXY"/>
</dbReference>
<feature type="region of interest" description="Disordered" evidence="6">
    <location>
        <begin position="23"/>
        <end position="44"/>
    </location>
</feature>
<name>A0A1Y2BKF8_9FUNG</name>